<organism evidence="2 3">
    <name type="scientific">Sphingomonas corticis</name>
    <dbReference type="NCBI Taxonomy" id="2722791"/>
    <lineage>
        <taxon>Bacteria</taxon>
        <taxon>Pseudomonadati</taxon>
        <taxon>Pseudomonadota</taxon>
        <taxon>Alphaproteobacteria</taxon>
        <taxon>Sphingomonadales</taxon>
        <taxon>Sphingomonadaceae</taxon>
        <taxon>Sphingomonas</taxon>
    </lineage>
</organism>
<dbReference type="Proteomes" id="UP000732399">
    <property type="component" value="Unassembled WGS sequence"/>
</dbReference>
<dbReference type="EMBL" id="JAAVJH010000002">
    <property type="protein sequence ID" value="NJR77958.1"/>
    <property type="molecule type" value="Genomic_DNA"/>
</dbReference>
<sequence>MTGWPWRAAAIGSAAILAVAIARAVVPTPNAGPAPRAALPPPPDTRLGINLSGLAPYNRQQVFANLIAQSEWFASSGQGWTAMPAAQLDRAGWVKALSPGQVAPRPLVLPAAPFDRVAVRCTYAGSGDLSAGGIARVTGQTRGVMDLELVSQGGTDEGAWIQLDRTDPADPVRAIDCRDRRLPASARFAPEFLASLRGFSAVRFLDWQLTNANRPVRWDRRTRTDDATQVAGDGVAIEDMVRLANEAQVDPWFLMPYKADAAYIEGFARLVHASLDPGRTVYVELGNEVWNDMFDATLQARREGLAAGLAPADDPNRAQTRRYAQKVRDAMRIWTRVFADRPARLVRVAATIHVYPEIAETMLAFEDLSRWIDALATAPYIQLDLAGRGAGDVDWVFAQLDGAVDAAIDAAVRNRAIAARYGKRYLTYEGGQHLVTRDLELARRVQRDPRMAAVYRRYLDAWRARVGDRMMLYASASPIGEAGAWGLVEYAGQTEADAPKLRAVRAFVARNR</sequence>
<dbReference type="RefSeq" id="WP_168133454.1">
    <property type="nucleotide sequence ID" value="NZ_JAAVJH010000002.1"/>
</dbReference>
<evidence type="ECO:0008006" key="4">
    <source>
        <dbReference type="Google" id="ProtNLM"/>
    </source>
</evidence>
<feature type="signal peptide" evidence="1">
    <location>
        <begin position="1"/>
        <end position="24"/>
    </location>
</feature>
<comment type="caution">
    <text evidence="2">The sequence shown here is derived from an EMBL/GenBank/DDBJ whole genome shotgun (WGS) entry which is preliminary data.</text>
</comment>
<gene>
    <name evidence="2" type="ORF">HBH26_04915</name>
</gene>
<evidence type="ECO:0000313" key="2">
    <source>
        <dbReference type="EMBL" id="NJR77958.1"/>
    </source>
</evidence>
<protein>
    <recommendedName>
        <fullName evidence="4">Cellulose-binding protein</fullName>
    </recommendedName>
</protein>
<proteinExistence type="predicted"/>
<accession>A0ABX1CMN3</accession>
<evidence type="ECO:0000313" key="3">
    <source>
        <dbReference type="Proteomes" id="UP000732399"/>
    </source>
</evidence>
<keyword evidence="1" id="KW-0732">Signal</keyword>
<keyword evidence="3" id="KW-1185">Reference proteome</keyword>
<evidence type="ECO:0000256" key="1">
    <source>
        <dbReference type="SAM" id="SignalP"/>
    </source>
</evidence>
<name>A0ABX1CMN3_9SPHN</name>
<feature type="chain" id="PRO_5046207041" description="Cellulose-binding protein" evidence="1">
    <location>
        <begin position="25"/>
        <end position="512"/>
    </location>
</feature>
<reference evidence="2 3" key="1">
    <citation type="submission" date="2020-03" db="EMBL/GenBank/DDBJ databases">
        <authorList>
            <person name="Wang L."/>
            <person name="He N."/>
            <person name="Li Y."/>
            <person name="Fang Y."/>
            <person name="Zhang F."/>
        </authorList>
    </citation>
    <scope>NUCLEOTIDE SEQUENCE [LARGE SCALE GENOMIC DNA]</scope>
    <source>
        <strain evidence="2 3">36D10-4-7</strain>
    </source>
</reference>